<dbReference type="OrthoDB" id="327621at2"/>
<feature type="transmembrane region" description="Helical" evidence="1">
    <location>
        <begin position="236"/>
        <end position="254"/>
    </location>
</feature>
<feature type="transmembrane region" description="Helical" evidence="1">
    <location>
        <begin position="45"/>
        <end position="66"/>
    </location>
</feature>
<feature type="transmembrane region" description="Helical" evidence="1">
    <location>
        <begin position="149"/>
        <end position="167"/>
    </location>
</feature>
<accession>A0A1M7F6J1</accession>
<evidence type="ECO:0000256" key="1">
    <source>
        <dbReference type="SAM" id="Phobius"/>
    </source>
</evidence>
<evidence type="ECO:0000313" key="4">
    <source>
        <dbReference type="EMBL" id="SHL99636.1"/>
    </source>
</evidence>
<name>A0A1M7F6J1_9GAMM</name>
<protein>
    <submittedName>
        <fullName evidence="4">Predicted membrane protein</fullName>
    </submittedName>
</protein>
<dbReference type="AlphaFoldDB" id="A0A1M7F6J1"/>
<dbReference type="Proteomes" id="UP000321726">
    <property type="component" value="Unassembled WGS sequence"/>
</dbReference>
<sequence length="321" mass="35718">MTSIRRQLVALVERGAIPPEQMATAVRLSGLHPSGRDWYVFVDRLLLWLGSLALAFGVLFLVAWNWAGMGRLPRFGLVEAALVLAIAVYWVADGRSVVARVALTAAVLLVGVLLALVGQVYHSGADPWQLFFTWALLVLPWVLVARFDVLWVLWLGLLDLAVLRFFHEFRFSGGGDAPAQWGLVLLNGLALVLWELAARRWQWLSARWPRCLLALGSGGPITLLVMLFIIDEGAASWWSPVVYLLWLVGLYATYRYWRPDLFMLAGGCLSLMLVVTLFVARLLWNDADADAGGLLILALLVLAQGAATVFWLKRLHREMTS</sequence>
<dbReference type="EMBL" id="FRCA01000004">
    <property type="protein sequence ID" value="SHL99636.1"/>
    <property type="molecule type" value="Genomic_DNA"/>
</dbReference>
<feature type="transmembrane region" description="Helical" evidence="1">
    <location>
        <begin position="72"/>
        <end position="92"/>
    </location>
</feature>
<keyword evidence="1" id="KW-0472">Membrane</keyword>
<dbReference type="Pfam" id="PF09925">
    <property type="entry name" value="DUF2157"/>
    <property type="match status" value="1"/>
</dbReference>
<dbReference type="STRING" id="44933.SAMN05660971_01955"/>
<evidence type="ECO:0000313" key="5">
    <source>
        <dbReference type="Proteomes" id="UP000184123"/>
    </source>
</evidence>
<feature type="transmembrane region" description="Helical" evidence="1">
    <location>
        <begin position="101"/>
        <end position="121"/>
    </location>
</feature>
<evidence type="ECO:0000259" key="2">
    <source>
        <dbReference type="Pfam" id="PF09925"/>
    </source>
</evidence>
<evidence type="ECO:0000313" key="3">
    <source>
        <dbReference type="EMBL" id="GEN23426.1"/>
    </source>
</evidence>
<dbReference type="EMBL" id="BJXU01000041">
    <property type="protein sequence ID" value="GEN23426.1"/>
    <property type="molecule type" value="Genomic_DNA"/>
</dbReference>
<feature type="domain" description="DUF2157" evidence="2">
    <location>
        <begin position="11"/>
        <end position="151"/>
    </location>
</feature>
<keyword evidence="1" id="KW-1133">Transmembrane helix</keyword>
<organism evidence="4 5">
    <name type="scientific">Halomonas cupida</name>
    <dbReference type="NCBI Taxonomy" id="44933"/>
    <lineage>
        <taxon>Bacteria</taxon>
        <taxon>Pseudomonadati</taxon>
        <taxon>Pseudomonadota</taxon>
        <taxon>Gammaproteobacteria</taxon>
        <taxon>Oceanospirillales</taxon>
        <taxon>Halomonadaceae</taxon>
        <taxon>Halomonas</taxon>
    </lineage>
</organism>
<gene>
    <name evidence="3" type="ORF">HCU01_13750</name>
    <name evidence="4" type="ORF">SAMN05660971_01955</name>
</gene>
<feature type="transmembrane region" description="Helical" evidence="1">
    <location>
        <begin position="261"/>
        <end position="280"/>
    </location>
</feature>
<dbReference type="Proteomes" id="UP000184123">
    <property type="component" value="Unassembled WGS sequence"/>
</dbReference>
<feature type="transmembrane region" description="Helical" evidence="1">
    <location>
        <begin position="127"/>
        <end position="144"/>
    </location>
</feature>
<keyword evidence="6" id="KW-1185">Reference proteome</keyword>
<feature type="transmembrane region" description="Helical" evidence="1">
    <location>
        <begin position="179"/>
        <end position="198"/>
    </location>
</feature>
<dbReference type="InterPro" id="IPR018677">
    <property type="entry name" value="DUF2157"/>
</dbReference>
<reference evidence="3 6" key="2">
    <citation type="submission" date="2019-07" db="EMBL/GenBank/DDBJ databases">
        <title>Whole genome shotgun sequence of Halomonas cupida NBRC 102219.</title>
        <authorList>
            <person name="Hosoyama A."/>
            <person name="Uohara A."/>
            <person name="Ohji S."/>
            <person name="Ichikawa N."/>
        </authorList>
    </citation>
    <scope>NUCLEOTIDE SEQUENCE [LARGE SCALE GENOMIC DNA]</scope>
    <source>
        <strain evidence="3 6">NBRC 102219</strain>
    </source>
</reference>
<evidence type="ECO:0000313" key="6">
    <source>
        <dbReference type="Proteomes" id="UP000321726"/>
    </source>
</evidence>
<reference evidence="4 5" key="1">
    <citation type="submission" date="2016-11" db="EMBL/GenBank/DDBJ databases">
        <authorList>
            <person name="Jaros S."/>
            <person name="Januszkiewicz K."/>
            <person name="Wedrychowicz H."/>
        </authorList>
    </citation>
    <scope>NUCLEOTIDE SEQUENCE [LARGE SCALE GENOMIC DNA]</scope>
    <source>
        <strain evidence="4 5">DSM 4740</strain>
    </source>
</reference>
<feature type="transmembrane region" description="Helical" evidence="1">
    <location>
        <begin position="292"/>
        <end position="312"/>
    </location>
</feature>
<feature type="transmembrane region" description="Helical" evidence="1">
    <location>
        <begin position="210"/>
        <end position="230"/>
    </location>
</feature>
<keyword evidence="1" id="KW-0812">Transmembrane</keyword>
<proteinExistence type="predicted"/>